<evidence type="ECO:0000256" key="4">
    <source>
        <dbReference type="ARBA" id="ARBA00023139"/>
    </source>
</evidence>
<dbReference type="EMBL" id="CP097095">
    <property type="protein sequence ID" value="UQF79886.1"/>
    <property type="molecule type" value="Genomic_DNA"/>
</dbReference>
<feature type="chain" id="PRO_5039667306" evidence="6">
    <location>
        <begin position="26"/>
        <end position="437"/>
    </location>
</feature>
<dbReference type="InterPro" id="IPR050490">
    <property type="entry name" value="Bact_solute-bd_prot1"/>
</dbReference>
<evidence type="ECO:0000256" key="5">
    <source>
        <dbReference type="ARBA" id="ARBA00023288"/>
    </source>
</evidence>
<keyword evidence="2 6" id="KW-0732">Signal</keyword>
<protein>
    <submittedName>
        <fullName evidence="7">Extracellular solute-binding protein</fullName>
    </submittedName>
</protein>
<feature type="signal peptide" evidence="6">
    <location>
        <begin position="1"/>
        <end position="25"/>
    </location>
</feature>
<evidence type="ECO:0000313" key="8">
    <source>
        <dbReference type="Proteomes" id="UP000830236"/>
    </source>
</evidence>
<keyword evidence="3" id="KW-0472">Membrane</keyword>
<dbReference type="AlphaFoldDB" id="A0A9E7AHW8"/>
<evidence type="ECO:0000313" key="7">
    <source>
        <dbReference type="EMBL" id="UQF79886.1"/>
    </source>
</evidence>
<dbReference type="PANTHER" id="PTHR43649">
    <property type="entry name" value="ARABINOSE-BINDING PROTEIN-RELATED"/>
    <property type="match status" value="1"/>
</dbReference>
<reference evidence="7" key="1">
    <citation type="submission" date="2022-05" db="EMBL/GenBank/DDBJ databases">
        <title>Using nanopore sequencing to obtain complete genomes from saliva samples.</title>
        <authorList>
            <person name="Baker J.L."/>
        </authorList>
    </citation>
    <scope>NUCLEOTIDE SEQUENCE</scope>
    <source>
        <strain evidence="7">JCVI-JB-Ag32</strain>
    </source>
</reference>
<name>A0A9E7AHW8_9ACTO</name>
<evidence type="ECO:0000256" key="6">
    <source>
        <dbReference type="SAM" id="SignalP"/>
    </source>
</evidence>
<dbReference type="InterPro" id="IPR006059">
    <property type="entry name" value="SBP"/>
</dbReference>
<dbReference type="SUPFAM" id="SSF53850">
    <property type="entry name" value="Periplasmic binding protein-like II"/>
    <property type="match status" value="1"/>
</dbReference>
<dbReference type="Gene3D" id="3.40.190.10">
    <property type="entry name" value="Periplasmic binding protein-like II"/>
    <property type="match status" value="1"/>
</dbReference>
<keyword evidence="4" id="KW-0564">Palmitate</keyword>
<dbReference type="Pfam" id="PF01547">
    <property type="entry name" value="SBP_bac_1"/>
    <property type="match status" value="1"/>
</dbReference>
<gene>
    <name evidence="7" type="ORF">M3I41_00985</name>
</gene>
<dbReference type="KEGG" id="agh:M3I41_00985"/>
<keyword evidence="5" id="KW-0449">Lipoprotein</keyword>
<dbReference type="Proteomes" id="UP000830236">
    <property type="component" value="Chromosome"/>
</dbReference>
<sequence>MRTLSITRRQALVGASATAILATLAACSGKDDKSSGGKVEINYWHRLPDKDGMTKVQTVVDQWNKENPNIHVNVKKFDGQASESYAKIAQAVKAGNAPDLAQVGYGEIASVYLEGSLEDVAKEIKAGGYEKHFAAGPMGQCKLGDVVVGLPQDTGPLVYVYDKAAFDAIGIKAPTTWAELKEAAKKAKEKGKYIATWQQDEVGYQISGQAAAAGAHWYKPEGDKWKVEVTDAASKKVATFLQELNDEGLALKLSDGRWGKEWIAKLKDGTIIGTVAAGWEPGFMLGDLGKDATSWQVTYLPTEDGKKVTGADGGSAVAVIKGCKHKEEALKFADWFNTQVPALVSQGLVVAATTAKPETPAAMKKLWGGQDVYGFLAEANNTMVTDFPYIPTWFTVTEKMKEPGGKVTSGSAKVEDVLTTAQTVSVSTLKEKNIGVA</sequence>
<accession>A0A9E7AHW8</accession>
<evidence type="ECO:0000256" key="2">
    <source>
        <dbReference type="ARBA" id="ARBA00022729"/>
    </source>
</evidence>
<dbReference type="PANTHER" id="PTHR43649:SF33">
    <property type="entry name" value="POLYGALACTURONAN_RHAMNOGALACTURONAN-BINDING PROTEIN YTCQ"/>
    <property type="match status" value="1"/>
</dbReference>
<evidence type="ECO:0000256" key="1">
    <source>
        <dbReference type="ARBA" id="ARBA00022475"/>
    </source>
</evidence>
<organism evidence="7 8">
    <name type="scientific">Actinomyces graevenitzii</name>
    <dbReference type="NCBI Taxonomy" id="55565"/>
    <lineage>
        <taxon>Bacteria</taxon>
        <taxon>Bacillati</taxon>
        <taxon>Actinomycetota</taxon>
        <taxon>Actinomycetes</taxon>
        <taxon>Actinomycetales</taxon>
        <taxon>Actinomycetaceae</taxon>
        <taxon>Actinomyces</taxon>
    </lineage>
</organism>
<dbReference type="PROSITE" id="PS51257">
    <property type="entry name" value="PROKAR_LIPOPROTEIN"/>
    <property type="match status" value="1"/>
</dbReference>
<keyword evidence="1" id="KW-1003">Cell membrane</keyword>
<evidence type="ECO:0000256" key="3">
    <source>
        <dbReference type="ARBA" id="ARBA00023136"/>
    </source>
</evidence>
<proteinExistence type="predicted"/>